<feature type="domain" description="Multidrug resistance protein MdtA-like alpha-helical hairpin" evidence="4">
    <location>
        <begin position="126"/>
        <end position="186"/>
    </location>
</feature>
<feature type="coiled-coil region" evidence="2">
    <location>
        <begin position="150"/>
        <end position="191"/>
    </location>
</feature>
<dbReference type="NCBIfam" id="TIGR01730">
    <property type="entry name" value="RND_mfp"/>
    <property type="match status" value="1"/>
</dbReference>
<evidence type="ECO:0000256" key="2">
    <source>
        <dbReference type="SAM" id="Coils"/>
    </source>
</evidence>
<keyword evidence="2" id="KW-0175">Coiled coil</keyword>
<feature type="domain" description="CusB-like beta-barrel" evidence="6">
    <location>
        <begin position="241"/>
        <end position="309"/>
    </location>
</feature>
<dbReference type="SUPFAM" id="SSF111369">
    <property type="entry name" value="HlyD-like secretion proteins"/>
    <property type="match status" value="1"/>
</dbReference>
<dbReference type="PANTHER" id="PTHR30469:SF37">
    <property type="entry name" value="RAGD PROTEIN"/>
    <property type="match status" value="1"/>
</dbReference>
<dbReference type="InterPro" id="IPR058625">
    <property type="entry name" value="MdtA-like_BSH"/>
</dbReference>
<gene>
    <name evidence="7" type="ORF">H7849_00620</name>
</gene>
<proteinExistence type="inferred from homology"/>
<comment type="similarity">
    <text evidence="1">Belongs to the membrane fusion protein (MFP) (TC 8.A.1) family.</text>
</comment>
<evidence type="ECO:0000256" key="1">
    <source>
        <dbReference type="ARBA" id="ARBA00009477"/>
    </source>
</evidence>
<dbReference type="AlphaFoldDB" id="A0A7G8BJ48"/>
<evidence type="ECO:0000259" key="6">
    <source>
        <dbReference type="Pfam" id="PF25954"/>
    </source>
</evidence>
<dbReference type="Pfam" id="PF25917">
    <property type="entry name" value="BSH_RND"/>
    <property type="match status" value="1"/>
</dbReference>
<keyword evidence="3" id="KW-1133">Transmembrane helix</keyword>
<dbReference type="GO" id="GO:0015562">
    <property type="term" value="F:efflux transmembrane transporter activity"/>
    <property type="evidence" value="ECO:0007669"/>
    <property type="project" value="TreeGrafter"/>
</dbReference>
<dbReference type="GO" id="GO:1990281">
    <property type="term" value="C:efflux pump complex"/>
    <property type="evidence" value="ECO:0007669"/>
    <property type="project" value="TreeGrafter"/>
</dbReference>
<dbReference type="Gene3D" id="1.10.287.470">
    <property type="entry name" value="Helix hairpin bin"/>
    <property type="match status" value="1"/>
</dbReference>
<dbReference type="InterPro" id="IPR058624">
    <property type="entry name" value="MdtA-like_HH"/>
</dbReference>
<dbReference type="Pfam" id="PF25876">
    <property type="entry name" value="HH_MFP_RND"/>
    <property type="match status" value="1"/>
</dbReference>
<organism evidence="7 8">
    <name type="scientific">Alloacidobacterium dinghuense</name>
    <dbReference type="NCBI Taxonomy" id="2763107"/>
    <lineage>
        <taxon>Bacteria</taxon>
        <taxon>Pseudomonadati</taxon>
        <taxon>Acidobacteriota</taxon>
        <taxon>Terriglobia</taxon>
        <taxon>Terriglobales</taxon>
        <taxon>Acidobacteriaceae</taxon>
        <taxon>Alloacidobacterium</taxon>
    </lineage>
</organism>
<accession>A0A7G8BJ48</accession>
<dbReference type="RefSeq" id="WP_186743522.1">
    <property type="nucleotide sequence ID" value="NZ_CP060394.1"/>
</dbReference>
<dbReference type="KEGG" id="adin:H7849_00620"/>
<dbReference type="PANTHER" id="PTHR30469">
    <property type="entry name" value="MULTIDRUG RESISTANCE PROTEIN MDTA"/>
    <property type="match status" value="1"/>
</dbReference>
<keyword evidence="3" id="KW-0472">Membrane</keyword>
<feature type="transmembrane region" description="Helical" evidence="3">
    <location>
        <begin position="21"/>
        <end position="39"/>
    </location>
</feature>
<feature type="domain" description="Multidrug resistance protein MdtA-like barrel-sandwich hybrid" evidence="5">
    <location>
        <begin position="89"/>
        <end position="221"/>
    </location>
</feature>
<sequence>MEGKNILRTSPMVPRANGKKLLWFLVIPCLLCVLGLITLRENAQGGKVLAANTHSSLAIPVNVIQANQGEASNEIVLPATLQAYDESPVYARTNGYVRKWYVDIGQRVKSGELLAVIDAPEVDQQLLRARAMLSQSQANLTLAAVTAKRYQELIADNSVAQQQVDQNNQNLAAQQANVAAASADVANLEQQQIYEKVIAPFDGIVTERHTDIGDLINAGNSGPGAELFRVSRTSTMRIFIPVPEEYSQQIHDGMHVSVELTELPGQRFDGQVTRSTESINVSSRTLMVEVDVPNPAGKLLPGAYAQVHIKLFAPTRPLLVPAGSILFQSAGPQIAVVTAEHQIELRKVTIGSDFGNTVEITSGITAQDSIVANPPDYLVDGMPVTIQGHSGNAKGQASHA</sequence>
<evidence type="ECO:0000259" key="5">
    <source>
        <dbReference type="Pfam" id="PF25917"/>
    </source>
</evidence>
<name>A0A7G8BJ48_9BACT</name>
<dbReference type="Gene3D" id="2.40.50.100">
    <property type="match status" value="1"/>
</dbReference>
<keyword evidence="8" id="KW-1185">Reference proteome</keyword>
<dbReference type="EMBL" id="CP060394">
    <property type="protein sequence ID" value="QNI32568.1"/>
    <property type="molecule type" value="Genomic_DNA"/>
</dbReference>
<dbReference type="InterPro" id="IPR058792">
    <property type="entry name" value="Beta-barrel_RND_2"/>
</dbReference>
<dbReference type="Proteomes" id="UP000515312">
    <property type="component" value="Chromosome"/>
</dbReference>
<protein>
    <submittedName>
        <fullName evidence="7">Efflux RND transporter periplasmic adaptor subunit</fullName>
    </submittedName>
</protein>
<dbReference type="Gene3D" id="2.40.30.170">
    <property type="match status" value="1"/>
</dbReference>
<dbReference type="Gene3D" id="2.40.420.20">
    <property type="match status" value="1"/>
</dbReference>
<evidence type="ECO:0000313" key="8">
    <source>
        <dbReference type="Proteomes" id="UP000515312"/>
    </source>
</evidence>
<keyword evidence="3" id="KW-0812">Transmembrane</keyword>
<reference evidence="7 8" key="1">
    <citation type="submission" date="2020-08" db="EMBL/GenBank/DDBJ databases">
        <title>Edaphobacter telluris sp. nov. and Acidobacterium dinghuensis sp. nov., two acidobacteria isolated from forest soil.</title>
        <authorList>
            <person name="Fu J."/>
            <person name="Qiu L."/>
        </authorList>
    </citation>
    <scope>NUCLEOTIDE SEQUENCE [LARGE SCALE GENOMIC DNA]</scope>
    <source>
        <strain evidence="7">4Y35</strain>
    </source>
</reference>
<evidence type="ECO:0000259" key="4">
    <source>
        <dbReference type="Pfam" id="PF25876"/>
    </source>
</evidence>
<evidence type="ECO:0000256" key="3">
    <source>
        <dbReference type="SAM" id="Phobius"/>
    </source>
</evidence>
<dbReference type="InterPro" id="IPR006143">
    <property type="entry name" value="RND_pump_MFP"/>
</dbReference>
<evidence type="ECO:0000313" key="7">
    <source>
        <dbReference type="EMBL" id="QNI32568.1"/>
    </source>
</evidence>
<dbReference type="Pfam" id="PF25954">
    <property type="entry name" value="Beta-barrel_RND_2"/>
    <property type="match status" value="1"/>
</dbReference>
<dbReference type="FunFam" id="2.40.30.170:FF:000010">
    <property type="entry name" value="Efflux RND transporter periplasmic adaptor subunit"/>
    <property type="match status" value="1"/>
</dbReference>